<name>A0ABS7WSZ5_9BACT</name>
<keyword evidence="1 3" id="KW-0807">Transducer</keyword>
<dbReference type="PANTHER" id="PTHR32089">
    <property type="entry name" value="METHYL-ACCEPTING CHEMOTAXIS PROTEIN MCPB"/>
    <property type="match status" value="1"/>
</dbReference>
<evidence type="ECO:0000313" key="6">
    <source>
        <dbReference type="EMBL" id="MBZ7987878.1"/>
    </source>
</evidence>
<dbReference type="Gene3D" id="1.10.287.950">
    <property type="entry name" value="Methyl-accepting chemotaxis protein"/>
    <property type="match status" value="1"/>
</dbReference>
<dbReference type="Proteomes" id="UP000786183">
    <property type="component" value="Unassembled WGS sequence"/>
</dbReference>
<feature type="domain" description="Methyl-accepting transducer" evidence="5">
    <location>
        <begin position="80"/>
        <end position="238"/>
    </location>
</feature>
<proteinExistence type="inferred from homology"/>
<keyword evidence="4" id="KW-0175">Coiled coil</keyword>
<dbReference type="InterPro" id="IPR025991">
    <property type="entry name" value="Chemoreceptor_zinc-bind_dom"/>
</dbReference>
<evidence type="ECO:0000256" key="1">
    <source>
        <dbReference type="ARBA" id="ARBA00023224"/>
    </source>
</evidence>
<dbReference type="Gene3D" id="1.20.120.30">
    <property type="entry name" value="Aspartate receptor, ligand-binding domain"/>
    <property type="match status" value="1"/>
</dbReference>
<accession>A0ABS7WSZ5</accession>
<comment type="similarity">
    <text evidence="2">Belongs to the methyl-accepting chemotaxis (MCP) protein family.</text>
</comment>
<evidence type="ECO:0000313" key="7">
    <source>
        <dbReference type="Proteomes" id="UP000786183"/>
    </source>
</evidence>
<reference evidence="6 7" key="1">
    <citation type="submission" date="2020-07" db="EMBL/GenBank/DDBJ databases">
        <title>Transfer of Campylobacter canadensis to the novel genus Avispirillum gen. nov., that also includes two novel species recovered from migratory waterfowl: Avispirillum anseris sp. nov. and Avispirillum brantae sp. nov.</title>
        <authorList>
            <person name="Miller W.G."/>
            <person name="Chapman M.H."/>
            <person name="Yee E."/>
            <person name="Inglis G.D."/>
        </authorList>
    </citation>
    <scope>NUCLEOTIDE SEQUENCE [LARGE SCALE GENOMIC DNA]</scope>
    <source>
        <strain evidence="6 7">L283</strain>
    </source>
</reference>
<dbReference type="Pfam" id="PF13682">
    <property type="entry name" value="CZB"/>
    <property type="match status" value="1"/>
</dbReference>
<dbReference type="InterPro" id="IPR004089">
    <property type="entry name" value="MCPsignal_dom"/>
</dbReference>
<gene>
    <name evidence="6" type="ORF">AVCANL283_07200</name>
</gene>
<dbReference type="PROSITE" id="PS50111">
    <property type="entry name" value="CHEMOTAXIS_TRANSDUC_2"/>
    <property type="match status" value="1"/>
</dbReference>
<keyword evidence="7" id="KW-1185">Reference proteome</keyword>
<evidence type="ECO:0000256" key="3">
    <source>
        <dbReference type="PROSITE-ProRule" id="PRU00284"/>
    </source>
</evidence>
<dbReference type="SMART" id="SM00283">
    <property type="entry name" value="MA"/>
    <property type="match status" value="1"/>
</dbReference>
<protein>
    <submittedName>
        <fullName evidence="6">CZB domain-containing protein</fullName>
    </submittedName>
</protein>
<sequence length="362" mass="41139">MFGKKENTFHIQQLEEENNTLKNENAELKHRIEMLERELKESNSCSTTSNKLSLFEIMTNGARDSVGFVQKDMEGNLKYAENIEELAHNCIDIISELKKVSSGIINSLNNITESSSKSRDTAHNLHRSVDEITNVINLIKDVSDQTNLLALNAAIEAARAGEHGRGFAVVADEVRKLAEKTQKATAEVEMNINLLKQNANEMFTQSEQVEQISQDSNAHVNEFTYKFDELSEISNKVAISGTAIKSEVFTSLVKLDHILFKINGYNKVMNDNLEKMSDHLSCRLGKWYNTDGRELFGRNALYSKIETPHKQVHEYINNALEKCTNNGINTNHHEIMELFKEAEKSSMELFNIFRNLLAEHNK</sequence>
<dbReference type="RefSeq" id="WP_317986803.1">
    <property type="nucleotide sequence ID" value="NZ_JACGBB010000017.1"/>
</dbReference>
<dbReference type="InterPro" id="IPR004090">
    <property type="entry name" value="Chemotax_Me-accpt_rcpt"/>
</dbReference>
<dbReference type="SUPFAM" id="SSF58104">
    <property type="entry name" value="Methyl-accepting chemotaxis protein (MCP) signaling domain"/>
    <property type="match status" value="1"/>
</dbReference>
<dbReference type="PANTHER" id="PTHR32089:SF112">
    <property type="entry name" value="LYSOZYME-LIKE PROTEIN-RELATED"/>
    <property type="match status" value="1"/>
</dbReference>
<evidence type="ECO:0000256" key="4">
    <source>
        <dbReference type="SAM" id="Coils"/>
    </source>
</evidence>
<feature type="coiled-coil region" evidence="4">
    <location>
        <begin position="4"/>
        <end position="45"/>
    </location>
</feature>
<organism evidence="6 7">
    <name type="scientific">Campylobacter canadensis</name>
    <dbReference type="NCBI Taxonomy" id="449520"/>
    <lineage>
        <taxon>Bacteria</taxon>
        <taxon>Pseudomonadati</taxon>
        <taxon>Campylobacterota</taxon>
        <taxon>Epsilonproteobacteria</taxon>
        <taxon>Campylobacterales</taxon>
        <taxon>Campylobacteraceae</taxon>
        <taxon>Campylobacter</taxon>
    </lineage>
</organism>
<dbReference type="PRINTS" id="PR00260">
    <property type="entry name" value="CHEMTRNSDUCR"/>
</dbReference>
<comment type="caution">
    <text evidence="6">The sequence shown here is derived from an EMBL/GenBank/DDBJ whole genome shotgun (WGS) entry which is preliminary data.</text>
</comment>
<dbReference type="CDD" id="cd14686">
    <property type="entry name" value="bZIP"/>
    <property type="match status" value="1"/>
</dbReference>
<evidence type="ECO:0000259" key="5">
    <source>
        <dbReference type="PROSITE" id="PS50111"/>
    </source>
</evidence>
<dbReference type="Pfam" id="PF00015">
    <property type="entry name" value="MCPsignal"/>
    <property type="match status" value="1"/>
</dbReference>
<dbReference type="EMBL" id="JACGBB010000017">
    <property type="protein sequence ID" value="MBZ7987878.1"/>
    <property type="molecule type" value="Genomic_DNA"/>
</dbReference>
<evidence type="ECO:0000256" key="2">
    <source>
        <dbReference type="ARBA" id="ARBA00029447"/>
    </source>
</evidence>